<keyword evidence="3" id="KW-0012">Acyltransferase</keyword>
<dbReference type="PANTHER" id="PTHR11877:SF99">
    <property type="entry name" value="1,3,6,8-TETRAHYDROXYNAPHTHALENE SYNTHASE"/>
    <property type="match status" value="1"/>
</dbReference>
<dbReference type="FunFam" id="3.40.47.10:FF:000014">
    <property type="entry name" value="Chalcone synthase 1"/>
    <property type="match status" value="1"/>
</dbReference>
<dbReference type="OrthoDB" id="9786288at2"/>
<dbReference type="InterPro" id="IPR016039">
    <property type="entry name" value="Thiolase-like"/>
</dbReference>
<feature type="domain" description="Chalcone/stilbene synthase N-terminal" evidence="5">
    <location>
        <begin position="4"/>
        <end position="200"/>
    </location>
</feature>
<dbReference type="CDD" id="cd00831">
    <property type="entry name" value="CHS_like"/>
    <property type="match status" value="1"/>
</dbReference>
<dbReference type="GO" id="GO:0016747">
    <property type="term" value="F:acyltransferase activity, transferring groups other than amino-acyl groups"/>
    <property type="evidence" value="ECO:0007669"/>
    <property type="project" value="InterPro"/>
</dbReference>
<dbReference type="InterPro" id="IPR001099">
    <property type="entry name" value="Chalcone/stilbene_synt_N"/>
</dbReference>
<name>A0A3N2BDS1_9MICO</name>
<keyword evidence="8" id="KW-1185">Reference proteome</keyword>
<evidence type="ECO:0000313" key="8">
    <source>
        <dbReference type="Proteomes" id="UP000280668"/>
    </source>
</evidence>
<dbReference type="RefSeq" id="WP_123303636.1">
    <property type="nucleotide sequence ID" value="NZ_RKHK01000001.1"/>
</dbReference>
<dbReference type="InterPro" id="IPR011141">
    <property type="entry name" value="Polyketide_synthase_type-III"/>
</dbReference>
<evidence type="ECO:0000256" key="3">
    <source>
        <dbReference type="ARBA" id="ARBA00023315"/>
    </source>
</evidence>
<dbReference type="PANTHER" id="PTHR11877">
    <property type="entry name" value="HYDROXYMETHYLGLUTARYL-COA SYNTHASE"/>
    <property type="match status" value="1"/>
</dbReference>
<feature type="active site" description="Acyl-thioester intermediate" evidence="4">
    <location>
        <position position="139"/>
    </location>
</feature>
<dbReference type="Pfam" id="PF02797">
    <property type="entry name" value="Chal_sti_synt_C"/>
    <property type="match status" value="1"/>
</dbReference>
<organism evidence="7 8">
    <name type="scientific">Bogoriella caseilytica</name>
    <dbReference type="NCBI Taxonomy" id="56055"/>
    <lineage>
        <taxon>Bacteria</taxon>
        <taxon>Bacillati</taxon>
        <taxon>Actinomycetota</taxon>
        <taxon>Actinomycetes</taxon>
        <taxon>Micrococcales</taxon>
        <taxon>Bogoriellaceae</taxon>
        <taxon>Bogoriella</taxon>
    </lineage>
</organism>
<evidence type="ECO:0000259" key="6">
    <source>
        <dbReference type="Pfam" id="PF02797"/>
    </source>
</evidence>
<accession>A0A3N2BDS1</accession>
<evidence type="ECO:0000256" key="4">
    <source>
        <dbReference type="PIRSR" id="PIRSR000451-1"/>
    </source>
</evidence>
<dbReference type="Gene3D" id="3.40.47.10">
    <property type="match status" value="2"/>
</dbReference>
<reference evidence="7 8" key="1">
    <citation type="submission" date="2018-11" db="EMBL/GenBank/DDBJ databases">
        <title>Sequencing the genomes of 1000 actinobacteria strains.</title>
        <authorList>
            <person name="Klenk H.-P."/>
        </authorList>
    </citation>
    <scope>NUCLEOTIDE SEQUENCE [LARGE SCALE GENOMIC DNA]</scope>
    <source>
        <strain evidence="7 8">DSM 11294</strain>
    </source>
</reference>
<dbReference type="Proteomes" id="UP000280668">
    <property type="component" value="Unassembled WGS sequence"/>
</dbReference>
<dbReference type="PIRSF" id="PIRSF000451">
    <property type="entry name" value="PKS_III"/>
    <property type="match status" value="1"/>
</dbReference>
<evidence type="ECO:0000256" key="1">
    <source>
        <dbReference type="ARBA" id="ARBA00005531"/>
    </source>
</evidence>
<dbReference type="InterPro" id="IPR012328">
    <property type="entry name" value="Chalcone/stilbene_synt_C"/>
</dbReference>
<evidence type="ECO:0000259" key="5">
    <source>
        <dbReference type="Pfam" id="PF00195"/>
    </source>
</evidence>
<protein>
    <submittedName>
        <fullName evidence="7">Isopalmitoylresorcinol synthase</fullName>
    </submittedName>
</protein>
<comment type="similarity">
    <text evidence="1">Belongs to the thiolase-like superfamily. Chalcone/stilbene synthases family.</text>
</comment>
<dbReference type="EMBL" id="RKHK01000001">
    <property type="protein sequence ID" value="ROR73184.1"/>
    <property type="molecule type" value="Genomic_DNA"/>
</dbReference>
<dbReference type="AlphaFoldDB" id="A0A3N2BDS1"/>
<dbReference type="GO" id="GO:0030639">
    <property type="term" value="P:polyketide biosynthetic process"/>
    <property type="evidence" value="ECO:0007669"/>
    <property type="project" value="TreeGrafter"/>
</dbReference>
<keyword evidence="2" id="KW-0808">Transferase</keyword>
<gene>
    <name evidence="7" type="ORF">EDD31_1552</name>
</gene>
<proteinExistence type="inferred from homology"/>
<comment type="caution">
    <text evidence="7">The sequence shown here is derived from an EMBL/GenBank/DDBJ whole genome shotgun (WGS) entry which is preliminary data.</text>
</comment>
<evidence type="ECO:0000256" key="2">
    <source>
        <dbReference type="ARBA" id="ARBA00022679"/>
    </source>
</evidence>
<sequence length="354" mass="36872">MTYVVGVETALPAHRYEQSEVTEALAGIIGLDDRGQALLRRIHTGAGVDRRHLALPMERYAGLSDFGDANDAFLEAALDLGTAAVTAALDRAGLTPREVDVIVSTTVTGIAVPSLESRIAARLDMKESVVRMPMMGLGCMAGAAGLARTRELLCARPGGVAVFVAIELCSLTVQHNDSSTANLVASALFGDGAGAAVLVGPEHPAAQPGAGPQIVAARSRTYPGTEATMGWHVRTTGLRIVLGVEVPELVREHVGADVTDFLAEHGLTIADVGWWVCHPGGPKVIEALTAALGLEHQDLALSRSSLREVGNLSSASVLHILRETLSEQPPAPGSPGVMLAMGPGFSLEMVLLRA</sequence>
<dbReference type="SUPFAM" id="SSF53901">
    <property type="entry name" value="Thiolase-like"/>
    <property type="match status" value="1"/>
</dbReference>
<feature type="domain" description="Chalcone/stilbene synthase C-terminal" evidence="6">
    <location>
        <begin position="213"/>
        <end position="353"/>
    </location>
</feature>
<dbReference type="Pfam" id="PF00195">
    <property type="entry name" value="Chal_sti_synt_N"/>
    <property type="match status" value="1"/>
</dbReference>
<evidence type="ECO:0000313" key="7">
    <source>
        <dbReference type="EMBL" id="ROR73184.1"/>
    </source>
</evidence>